<name>A0A0C3GBQ6_PILCF</name>
<protein>
    <submittedName>
        <fullName evidence="1">Uncharacterized protein</fullName>
    </submittedName>
</protein>
<gene>
    <name evidence="1" type="ORF">PILCRDRAFT_814750</name>
</gene>
<dbReference type="AlphaFoldDB" id="A0A0C3GBQ6"/>
<evidence type="ECO:0000313" key="1">
    <source>
        <dbReference type="EMBL" id="KIM88076.1"/>
    </source>
</evidence>
<feature type="non-terminal residue" evidence="1">
    <location>
        <position position="1"/>
    </location>
</feature>
<keyword evidence="2" id="KW-1185">Reference proteome</keyword>
<reference evidence="1 2" key="1">
    <citation type="submission" date="2014-04" db="EMBL/GenBank/DDBJ databases">
        <authorList>
            <consortium name="DOE Joint Genome Institute"/>
            <person name="Kuo A."/>
            <person name="Tarkka M."/>
            <person name="Buscot F."/>
            <person name="Kohler A."/>
            <person name="Nagy L.G."/>
            <person name="Floudas D."/>
            <person name="Copeland A."/>
            <person name="Barry K.W."/>
            <person name="Cichocki N."/>
            <person name="Veneault-Fourrey C."/>
            <person name="LaButti K."/>
            <person name="Lindquist E.A."/>
            <person name="Lipzen A."/>
            <person name="Lundell T."/>
            <person name="Morin E."/>
            <person name="Murat C."/>
            <person name="Sun H."/>
            <person name="Tunlid A."/>
            <person name="Henrissat B."/>
            <person name="Grigoriev I.V."/>
            <person name="Hibbett D.S."/>
            <person name="Martin F."/>
            <person name="Nordberg H.P."/>
            <person name="Cantor M.N."/>
            <person name="Hua S.X."/>
        </authorList>
    </citation>
    <scope>NUCLEOTIDE SEQUENCE [LARGE SCALE GENOMIC DNA]</scope>
    <source>
        <strain evidence="1 2">F 1598</strain>
    </source>
</reference>
<evidence type="ECO:0000313" key="2">
    <source>
        <dbReference type="Proteomes" id="UP000054166"/>
    </source>
</evidence>
<dbReference type="HOGENOM" id="CLU_2677831_0_0_1"/>
<dbReference type="Proteomes" id="UP000054166">
    <property type="component" value="Unassembled WGS sequence"/>
</dbReference>
<dbReference type="EMBL" id="KN832978">
    <property type="protein sequence ID" value="KIM88076.1"/>
    <property type="molecule type" value="Genomic_DNA"/>
</dbReference>
<accession>A0A0C3GBQ6</accession>
<organism evidence="1 2">
    <name type="scientific">Piloderma croceum (strain F 1598)</name>
    <dbReference type="NCBI Taxonomy" id="765440"/>
    <lineage>
        <taxon>Eukaryota</taxon>
        <taxon>Fungi</taxon>
        <taxon>Dikarya</taxon>
        <taxon>Basidiomycota</taxon>
        <taxon>Agaricomycotina</taxon>
        <taxon>Agaricomycetes</taxon>
        <taxon>Agaricomycetidae</taxon>
        <taxon>Atheliales</taxon>
        <taxon>Atheliaceae</taxon>
        <taxon>Piloderma</taxon>
    </lineage>
</organism>
<reference evidence="2" key="2">
    <citation type="submission" date="2015-01" db="EMBL/GenBank/DDBJ databases">
        <title>Evolutionary Origins and Diversification of the Mycorrhizal Mutualists.</title>
        <authorList>
            <consortium name="DOE Joint Genome Institute"/>
            <consortium name="Mycorrhizal Genomics Consortium"/>
            <person name="Kohler A."/>
            <person name="Kuo A."/>
            <person name="Nagy L.G."/>
            <person name="Floudas D."/>
            <person name="Copeland A."/>
            <person name="Barry K.W."/>
            <person name="Cichocki N."/>
            <person name="Veneault-Fourrey C."/>
            <person name="LaButti K."/>
            <person name="Lindquist E.A."/>
            <person name="Lipzen A."/>
            <person name="Lundell T."/>
            <person name="Morin E."/>
            <person name="Murat C."/>
            <person name="Riley R."/>
            <person name="Ohm R."/>
            <person name="Sun H."/>
            <person name="Tunlid A."/>
            <person name="Henrissat B."/>
            <person name="Grigoriev I.V."/>
            <person name="Hibbett D.S."/>
            <person name="Martin F."/>
        </authorList>
    </citation>
    <scope>NUCLEOTIDE SEQUENCE [LARGE SCALE GENOMIC DNA]</scope>
    <source>
        <strain evidence="2">F 1598</strain>
    </source>
</reference>
<dbReference type="InParanoid" id="A0A0C3GBQ6"/>
<sequence length="75" mass="8817">VCPKHHHISSWQASEIGGREMQLGQIRMAPRYSNTNGGLYRASWNYKHRIEGIRHTACSFHEDARLNYDREKFLC</sequence>
<proteinExistence type="predicted"/>